<sequence>MNYFSKKVGLHTQIGNITQPTKRNITQLVGFHVRYGAAFGGYR</sequence>
<accession>A0A1I0DNP5</accession>
<organism evidence="1 2">
    <name type="scientific">Draconibacterium orientale</name>
    <dbReference type="NCBI Taxonomy" id="1168034"/>
    <lineage>
        <taxon>Bacteria</taxon>
        <taxon>Pseudomonadati</taxon>
        <taxon>Bacteroidota</taxon>
        <taxon>Bacteroidia</taxon>
        <taxon>Marinilabiliales</taxon>
        <taxon>Prolixibacteraceae</taxon>
        <taxon>Draconibacterium</taxon>
    </lineage>
</organism>
<evidence type="ECO:0000313" key="2">
    <source>
        <dbReference type="Proteomes" id="UP000181981"/>
    </source>
</evidence>
<evidence type="ECO:0000313" key="1">
    <source>
        <dbReference type="EMBL" id="SET34157.1"/>
    </source>
</evidence>
<name>A0A1I0DNP5_9BACT</name>
<dbReference type="Proteomes" id="UP000181981">
    <property type="component" value="Unassembled WGS sequence"/>
</dbReference>
<proteinExistence type="predicted"/>
<dbReference type="AlphaFoldDB" id="A0A1I0DNP5"/>
<reference evidence="1 2" key="1">
    <citation type="submission" date="2016-10" db="EMBL/GenBank/DDBJ databases">
        <authorList>
            <person name="de Groot N.N."/>
        </authorList>
    </citation>
    <scope>NUCLEOTIDE SEQUENCE [LARGE SCALE GENOMIC DNA]</scope>
    <source>
        <strain evidence="1 2">DSM 25947</strain>
    </source>
</reference>
<dbReference type="EMBL" id="FOHT01000011">
    <property type="protein sequence ID" value="SET34157.1"/>
    <property type="molecule type" value="Genomic_DNA"/>
</dbReference>
<protein>
    <submittedName>
        <fullName evidence="1">Uncharacterized protein</fullName>
    </submittedName>
</protein>
<gene>
    <name evidence="1" type="ORF">SAMN05444285_1111</name>
</gene>